<dbReference type="AlphaFoldDB" id="A0A3B3QB09"/>
<dbReference type="InterPro" id="IPR036179">
    <property type="entry name" value="Ig-like_dom_sf"/>
</dbReference>
<dbReference type="Pfam" id="PF07654">
    <property type="entry name" value="C1-set"/>
    <property type="match status" value="1"/>
</dbReference>
<keyword evidence="1" id="KW-1015">Disulfide bond</keyword>
<protein>
    <submittedName>
        <fullName evidence="3">Immunoglobulin light iota constant 1, s1</fullName>
    </submittedName>
</protein>
<evidence type="ECO:0000256" key="1">
    <source>
        <dbReference type="ARBA" id="ARBA00023157"/>
    </source>
</evidence>
<reference evidence="3" key="2">
    <citation type="submission" date="2025-09" db="UniProtKB">
        <authorList>
            <consortium name="Ensembl"/>
        </authorList>
    </citation>
    <scope>IDENTIFICATION</scope>
</reference>
<evidence type="ECO:0000313" key="4">
    <source>
        <dbReference type="Proteomes" id="UP000261540"/>
    </source>
</evidence>
<dbReference type="SUPFAM" id="SSF48726">
    <property type="entry name" value="Immunoglobulin"/>
    <property type="match status" value="2"/>
</dbReference>
<organism evidence="3 4">
    <name type="scientific">Paramormyrops kingsleyae</name>
    <dbReference type="NCBI Taxonomy" id="1676925"/>
    <lineage>
        <taxon>Eukaryota</taxon>
        <taxon>Metazoa</taxon>
        <taxon>Chordata</taxon>
        <taxon>Craniata</taxon>
        <taxon>Vertebrata</taxon>
        <taxon>Euteleostomi</taxon>
        <taxon>Actinopterygii</taxon>
        <taxon>Neopterygii</taxon>
        <taxon>Teleostei</taxon>
        <taxon>Osteoglossocephala</taxon>
        <taxon>Osteoglossomorpha</taxon>
        <taxon>Osteoglossiformes</taxon>
        <taxon>Mormyridae</taxon>
        <taxon>Paramormyrops</taxon>
    </lineage>
</organism>
<reference evidence="3" key="1">
    <citation type="submission" date="2025-08" db="UniProtKB">
        <authorList>
            <consortium name="Ensembl"/>
        </authorList>
    </citation>
    <scope>IDENTIFICATION</scope>
</reference>
<dbReference type="InterPro" id="IPR007110">
    <property type="entry name" value="Ig-like_dom"/>
</dbReference>
<dbReference type="PROSITE" id="PS50835">
    <property type="entry name" value="IG_LIKE"/>
    <property type="match status" value="2"/>
</dbReference>
<sequence length="214" mass="23100">MMFRKSWQYTVTQTPPVKSAEPGSTVTLSCKTGTSVYLMWWYQVKPGEAPKITVWGGESFHTVVSEMFSGSVSGTDYTLQISDVQPDDAADYYCQTWSCSKGPSMKKKQSPHWDSMLPPSGQELSSKRTASLVCLANGGFPSSWALSWKVDGASRGSSVASSTGLLQSGGLYGWSSTLTLTEQEWSSAKEVTCEATEGGQSAIPKTLRKSDCLG</sequence>
<dbReference type="InterPro" id="IPR013783">
    <property type="entry name" value="Ig-like_fold"/>
</dbReference>
<name>A0A3B3QB09_9TELE</name>
<evidence type="ECO:0000313" key="3">
    <source>
        <dbReference type="Ensembl" id="ENSPKIP00000002591.1"/>
    </source>
</evidence>
<dbReference type="PANTHER" id="PTHR23267">
    <property type="entry name" value="IMMUNOGLOBULIN LIGHT CHAIN"/>
    <property type="match status" value="1"/>
</dbReference>
<dbReference type="SMART" id="SM00407">
    <property type="entry name" value="IGc1"/>
    <property type="match status" value="1"/>
</dbReference>
<feature type="domain" description="Ig-like" evidence="2">
    <location>
        <begin position="9"/>
        <end position="95"/>
    </location>
</feature>
<dbReference type="InterPro" id="IPR003597">
    <property type="entry name" value="Ig_C1-set"/>
</dbReference>
<dbReference type="Gene3D" id="2.60.40.10">
    <property type="entry name" value="Immunoglobulins"/>
    <property type="match status" value="2"/>
</dbReference>
<feature type="domain" description="Ig-like" evidence="2">
    <location>
        <begin position="103"/>
        <end position="210"/>
    </location>
</feature>
<dbReference type="SMART" id="SM00409">
    <property type="entry name" value="IG"/>
    <property type="match status" value="2"/>
</dbReference>
<dbReference type="InterPro" id="IPR003599">
    <property type="entry name" value="Ig_sub"/>
</dbReference>
<dbReference type="GeneTree" id="ENSGT01030000234589"/>
<dbReference type="InterPro" id="IPR050150">
    <property type="entry name" value="IgV_Light_Chain"/>
</dbReference>
<dbReference type="Proteomes" id="UP000261540">
    <property type="component" value="Unplaced"/>
</dbReference>
<dbReference type="FunFam" id="2.60.40.10:FF:000283">
    <property type="entry name" value="Immunoglobulin kappa constant"/>
    <property type="match status" value="1"/>
</dbReference>
<evidence type="ECO:0000259" key="2">
    <source>
        <dbReference type="PROSITE" id="PS50835"/>
    </source>
</evidence>
<proteinExistence type="predicted"/>
<dbReference type="Ensembl" id="ENSPKIT00000026538.1">
    <property type="protein sequence ID" value="ENSPKIP00000002591.1"/>
    <property type="gene ID" value="ENSPKIG00000020428.1"/>
</dbReference>
<keyword evidence="4" id="KW-1185">Reference proteome</keyword>
<dbReference type="Pfam" id="PF07686">
    <property type="entry name" value="V-set"/>
    <property type="match status" value="1"/>
</dbReference>
<dbReference type="SMART" id="SM00406">
    <property type="entry name" value="IGv"/>
    <property type="match status" value="1"/>
</dbReference>
<accession>A0A3B3QB09</accession>
<dbReference type="InterPro" id="IPR013106">
    <property type="entry name" value="Ig_V-set"/>
</dbReference>